<dbReference type="Pfam" id="PF00646">
    <property type="entry name" value="F-box"/>
    <property type="match status" value="1"/>
</dbReference>
<dbReference type="EMBL" id="MNCJ02000331">
    <property type="protein sequence ID" value="KAF5759826.1"/>
    <property type="molecule type" value="Genomic_DNA"/>
</dbReference>
<reference evidence="3" key="1">
    <citation type="journal article" date="2017" name="Nature">
        <title>The sunflower genome provides insights into oil metabolism, flowering and Asterid evolution.</title>
        <authorList>
            <person name="Badouin H."/>
            <person name="Gouzy J."/>
            <person name="Grassa C.J."/>
            <person name="Murat F."/>
            <person name="Staton S.E."/>
            <person name="Cottret L."/>
            <person name="Lelandais-Briere C."/>
            <person name="Owens G.L."/>
            <person name="Carrere S."/>
            <person name="Mayjonade B."/>
            <person name="Legrand L."/>
            <person name="Gill N."/>
            <person name="Kane N.C."/>
            <person name="Bowers J.E."/>
            <person name="Hubner S."/>
            <person name="Bellec A."/>
            <person name="Berard A."/>
            <person name="Berges H."/>
            <person name="Blanchet N."/>
            <person name="Boniface M.C."/>
            <person name="Brunel D."/>
            <person name="Catrice O."/>
            <person name="Chaidir N."/>
            <person name="Claudel C."/>
            <person name="Donnadieu C."/>
            <person name="Faraut T."/>
            <person name="Fievet G."/>
            <person name="Helmstetter N."/>
            <person name="King M."/>
            <person name="Knapp S.J."/>
            <person name="Lai Z."/>
            <person name="Le Paslier M.C."/>
            <person name="Lippi Y."/>
            <person name="Lorenzon L."/>
            <person name="Mandel J.R."/>
            <person name="Marage G."/>
            <person name="Marchand G."/>
            <person name="Marquand E."/>
            <person name="Bret-Mestries E."/>
            <person name="Morien E."/>
            <person name="Nambeesan S."/>
            <person name="Nguyen T."/>
            <person name="Pegot-Espagnet P."/>
            <person name="Pouilly N."/>
            <person name="Raftis F."/>
            <person name="Sallet E."/>
            <person name="Schiex T."/>
            <person name="Thomas J."/>
            <person name="Vandecasteele C."/>
            <person name="Vares D."/>
            <person name="Vear F."/>
            <person name="Vautrin S."/>
            <person name="Crespi M."/>
            <person name="Mangin B."/>
            <person name="Burke J.M."/>
            <person name="Salse J."/>
            <person name="Munos S."/>
            <person name="Vincourt P."/>
            <person name="Rieseberg L.H."/>
            <person name="Langlade N.B."/>
        </authorList>
    </citation>
    <scope>NUCLEOTIDE SEQUENCE</scope>
    <source>
        <tissue evidence="3">Leaves</tissue>
    </source>
</reference>
<sequence>MDSLHQVRKKIHMRRHAHSRTCIDDIGIDILVSHILIRLPARCVGRCRCVCKEWLSLLSTQQFAITHCRHISTTYNQKFILIGSLWGYVYPVVFDHLSRSSKTVLSLPFERSSCHVRILASFEGLLCICLCNTGEMVIWNPLIQVYKMLANSKTRGLCNPRLDAVGFYVDSSNEYMLLHLKRIGGKTWLYIYSLRRDLWRKVGFLNEQKYFKKKKLKWSNGTFFKGVVYFTVDFIKNHFHSGSMLLGFDVKLEKFNKIRYPNVPHDDLEGHLLLIRNNLHIFLTHGMPFWSVDLWRLDGDSWIKVWVFPPIRPILLGCTVTYVISTGKFLVVGDYGDVNELDITLSGGDCYYPVLGCYSRLAGVIFTETLVSPNM</sequence>
<keyword evidence="4" id="KW-1185">Reference proteome</keyword>
<reference evidence="3" key="2">
    <citation type="submission" date="2020-06" db="EMBL/GenBank/DDBJ databases">
        <title>Helianthus annuus Genome sequencing and assembly Release 2.</title>
        <authorList>
            <person name="Gouzy J."/>
            <person name="Langlade N."/>
            <person name="Munos S."/>
        </authorList>
    </citation>
    <scope>NUCLEOTIDE SEQUENCE</scope>
    <source>
        <tissue evidence="3">Leaves</tissue>
    </source>
</reference>
<evidence type="ECO:0000259" key="1">
    <source>
        <dbReference type="Pfam" id="PF00646"/>
    </source>
</evidence>
<feature type="domain" description="F-box associated beta-propeller type 1" evidence="2">
    <location>
        <begin position="112"/>
        <end position="285"/>
    </location>
</feature>
<dbReference type="Gene3D" id="1.20.1280.50">
    <property type="match status" value="1"/>
</dbReference>
<dbReference type="PANTHER" id="PTHR31672">
    <property type="entry name" value="BNACNNG10540D PROTEIN"/>
    <property type="match status" value="1"/>
</dbReference>
<dbReference type="InterPro" id="IPR036047">
    <property type="entry name" value="F-box-like_dom_sf"/>
</dbReference>
<dbReference type="InterPro" id="IPR006527">
    <property type="entry name" value="F-box-assoc_dom_typ1"/>
</dbReference>
<dbReference type="InterPro" id="IPR001810">
    <property type="entry name" value="F-box_dom"/>
</dbReference>
<dbReference type="NCBIfam" id="TIGR01640">
    <property type="entry name" value="F_box_assoc_1"/>
    <property type="match status" value="1"/>
</dbReference>
<dbReference type="SUPFAM" id="SSF50965">
    <property type="entry name" value="Galactose oxidase, central domain"/>
    <property type="match status" value="1"/>
</dbReference>
<proteinExistence type="predicted"/>
<name>A0A9K3DQN7_HELAN</name>
<evidence type="ECO:0000259" key="2">
    <source>
        <dbReference type="Pfam" id="PF07734"/>
    </source>
</evidence>
<dbReference type="PANTHER" id="PTHR31672:SF13">
    <property type="entry name" value="F-BOX PROTEIN CPR30-LIKE"/>
    <property type="match status" value="1"/>
</dbReference>
<evidence type="ECO:0000313" key="4">
    <source>
        <dbReference type="Proteomes" id="UP000215914"/>
    </source>
</evidence>
<protein>
    <submittedName>
        <fullName evidence="3">F-box domain, galactose oxidase/kelch, beta-propeller, F-box associated interaction</fullName>
    </submittedName>
</protein>
<dbReference type="SUPFAM" id="SSF81383">
    <property type="entry name" value="F-box domain"/>
    <property type="match status" value="1"/>
</dbReference>
<accession>A0A9K3DQN7</accession>
<comment type="caution">
    <text evidence="3">The sequence shown here is derived from an EMBL/GenBank/DDBJ whole genome shotgun (WGS) entry which is preliminary data.</text>
</comment>
<dbReference type="InterPro" id="IPR017451">
    <property type="entry name" value="F-box-assoc_interact_dom"/>
</dbReference>
<gene>
    <name evidence="3" type="ORF">HanXRQr2_Chr16g0746081</name>
</gene>
<dbReference type="AlphaFoldDB" id="A0A9K3DQN7"/>
<organism evidence="3 4">
    <name type="scientific">Helianthus annuus</name>
    <name type="common">Common sunflower</name>
    <dbReference type="NCBI Taxonomy" id="4232"/>
    <lineage>
        <taxon>Eukaryota</taxon>
        <taxon>Viridiplantae</taxon>
        <taxon>Streptophyta</taxon>
        <taxon>Embryophyta</taxon>
        <taxon>Tracheophyta</taxon>
        <taxon>Spermatophyta</taxon>
        <taxon>Magnoliopsida</taxon>
        <taxon>eudicotyledons</taxon>
        <taxon>Gunneridae</taxon>
        <taxon>Pentapetalae</taxon>
        <taxon>asterids</taxon>
        <taxon>campanulids</taxon>
        <taxon>Asterales</taxon>
        <taxon>Asteraceae</taxon>
        <taxon>Asteroideae</taxon>
        <taxon>Heliantheae alliance</taxon>
        <taxon>Heliantheae</taxon>
        <taxon>Helianthus</taxon>
    </lineage>
</organism>
<dbReference type="Pfam" id="PF07734">
    <property type="entry name" value="FBA_1"/>
    <property type="match status" value="1"/>
</dbReference>
<dbReference type="InterPro" id="IPR011043">
    <property type="entry name" value="Gal_Oxase/kelch_b-propeller"/>
</dbReference>
<dbReference type="Gramene" id="mRNA:HanXRQr2_Chr16g0746081">
    <property type="protein sequence ID" value="CDS:HanXRQr2_Chr16g0746081.1"/>
    <property type="gene ID" value="HanXRQr2_Chr16g0746081"/>
</dbReference>
<dbReference type="Proteomes" id="UP000215914">
    <property type="component" value="Unassembled WGS sequence"/>
</dbReference>
<dbReference type="InterPro" id="IPR050796">
    <property type="entry name" value="SCF_F-box_component"/>
</dbReference>
<evidence type="ECO:0000313" key="3">
    <source>
        <dbReference type="EMBL" id="KAF5759826.1"/>
    </source>
</evidence>
<feature type="domain" description="F-box" evidence="1">
    <location>
        <begin position="31"/>
        <end position="63"/>
    </location>
</feature>